<reference evidence="1 2" key="1">
    <citation type="submission" date="2019-03" db="EMBL/GenBank/DDBJ databases">
        <title>Single cell metagenomics reveals metabolic interactions within the superorganism composed of flagellate Streblomastix strix and complex community of Bacteroidetes bacteria on its surface.</title>
        <authorList>
            <person name="Treitli S.C."/>
            <person name="Kolisko M."/>
            <person name="Husnik F."/>
            <person name="Keeling P."/>
            <person name="Hampl V."/>
        </authorList>
    </citation>
    <scope>NUCLEOTIDE SEQUENCE [LARGE SCALE GENOMIC DNA]</scope>
    <source>
        <strain evidence="1">ST1C</strain>
    </source>
</reference>
<dbReference type="AlphaFoldDB" id="A0A5J4ULT5"/>
<protein>
    <recommendedName>
        <fullName evidence="3">Right handed beta helix domain-containing protein</fullName>
    </recommendedName>
</protein>
<sequence length="305" mass="33497">FTTIELFGTAAVLSVSQCVFGTKDKNVPILKQIIKAQIGAQVTFQSVAFEKIYEEDSAVLDLKVQVHDIQIQQVNFTNIYIEQAFTGGLLVEYYDSGTVLIDDCQFKYGQTLTADFLGNKVIGASLTIIFTNEVVVDQTIIIQNCLFDSNMGDCSGTLTLQGNARALNGISFRSCNFENNICGSVYYYPDDPRASDIFFDMENVEQQFSVLQSDTLFSGCVSYSNHPRINIRNSPDGNDGNYDELLVVINQSTNGTVQKEPTTSAIVDLNGNNSNPGTADAPILTISHAFAVVDFDYNCSIFVHP</sequence>
<evidence type="ECO:0008006" key="3">
    <source>
        <dbReference type="Google" id="ProtNLM"/>
    </source>
</evidence>
<feature type="non-terminal residue" evidence="1">
    <location>
        <position position="1"/>
    </location>
</feature>
<name>A0A5J4ULT5_9EUKA</name>
<comment type="caution">
    <text evidence="1">The sequence shown here is derived from an EMBL/GenBank/DDBJ whole genome shotgun (WGS) entry which is preliminary data.</text>
</comment>
<dbReference type="SUPFAM" id="SSF51126">
    <property type="entry name" value="Pectin lyase-like"/>
    <property type="match status" value="1"/>
</dbReference>
<feature type="non-terminal residue" evidence="1">
    <location>
        <position position="305"/>
    </location>
</feature>
<dbReference type="EMBL" id="SNRW01014518">
    <property type="protein sequence ID" value="KAA6371387.1"/>
    <property type="molecule type" value="Genomic_DNA"/>
</dbReference>
<organism evidence="1 2">
    <name type="scientific">Streblomastix strix</name>
    <dbReference type="NCBI Taxonomy" id="222440"/>
    <lineage>
        <taxon>Eukaryota</taxon>
        <taxon>Metamonada</taxon>
        <taxon>Preaxostyla</taxon>
        <taxon>Oxymonadida</taxon>
        <taxon>Streblomastigidae</taxon>
        <taxon>Streblomastix</taxon>
    </lineage>
</organism>
<proteinExistence type="predicted"/>
<evidence type="ECO:0000313" key="1">
    <source>
        <dbReference type="EMBL" id="KAA6371387.1"/>
    </source>
</evidence>
<dbReference type="InterPro" id="IPR011050">
    <property type="entry name" value="Pectin_lyase_fold/virulence"/>
</dbReference>
<gene>
    <name evidence="1" type="ORF">EZS28_033086</name>
</gene>
<evidence type="ECO:0000313" key="2">
    <source>
        <dbReference type="Proteomes" id="UP000324800"/>
    </source>
</evidence>
<accession>A0A5J4ULT5</accession>
<dbReference type="Proteomes" id="UP000324800">
    <property type="component" value="Unassembled WGS sequence"/>
</dbReference>